<dbReference type="RefSeq" id="WP_161050219.1">
    <property type="nucleotide sequence ID" value="NZ_WWCR01000010.1"/>
</dbReference>
<gene>
    <name evidence="2" type="ORF">GTP56_11695</name>
</gene>
<dbReference type="InterPro" id="IPR014729">
    <property type="entry name" value="Rossmann-like_a/b/a_fold"/>
</dbReference>
<dbReference type="SUPFAM" id="SSF52374">
    <property type="entry name" value="Nucleotidylyl transferase"/>
    <property type="match status" value="1"/>
</dbReference>
<name>A0A7X4KFX1_9BURK</name>
<dbReference type="PANTHER" id="PTHR37512">
    <property type="entry name" value="TRIFUNCTIONAL NAD BIOSYNTHESIS/REGULATOR PROTEIN NADR"/>
    <property type="match status" value="1"/>
</dbReference>
<dbReference type="InterPro" id="IPR038727">
    <property type="entry name" value="NadR/Ttd14_AAA_dom"/>
</dbReference>
<dbReference type="Pfam" id="PF13521">
    <property type="entry name" value="AAA_28"/>
    <property type="match status" value="1"/>
</dbReference>
<evidence type="ECO:0000259" key="1">
    <source>
        <dbReference type="Pfam" id="PF13521"/>
    </source>
</evidence>
<dbReference type="PANTHER" id="PTHR37512:SF1">
    <property type="entry name" value="NADR_TTD14 AAA DOMAIN-CONTAINING PROTEIN"/>
    <property type="match status" value="1"/>
</dbReference>
<feature type="domain" description="NadR/Ttd14 AAA" evidence="1">
    <location>
        <begin position="169"/>
        <end position="321"/>
    </location>
</feature>
<accession>A0A7X4KFX1</accession>
<comment type="caution">
    <text evidence="2">The sequence shown here is derived from an EMBL/GenBank/DDBJ whole genome shotgun (WGS) entry which is preliminary data.</text>
</comment>
<dbReference type="Gene3D" id="3.40.50.620">
    <property type="entry name" value="HUPs"/>
    <property type="match status" value="1"/>
</dbReference>
<sequence length="348" mass="39470">MKQFGTGLVVGKFSPLHLGHELLIRRAMAACEETLIVSYSEPELPGCESRLREQWLRARFPQAAVLVLHNDQHALPHNDADALVHRQLMGWACAHLLKREIDAVFTSEDYGDGFAAELSRYFGGRPVEHVMVDRARALVPVSGTRIRSDPHAHRAFLSPEVYASFVQTVCFLGGESSGKSTMAEAMAGQLETVWAAEYGRELWVAKDGQLAYEDMRHIGEVQQQRERQLRGQANRFLICDTSALTTLFYSREMFDRADPALEDMAQQRYDHVFLCAPDFDFVQDGTRREAGFRQRQHDWYVAELGRRHIPYILLTGALPQRVATVLDHLDAYFTPSYTSLVKNSPLMT</sequence>
<dbReference type="Proteomes" id="UP000469734">
    <property type="component" value="Unassembled WGS sequence"/>
</dbReference>
<dbReference type="AlphaFoldDB" id="A0A7X4KFX1"/>
<reference evidence="2 3" key="1">
    <citation type="submission" date="2019-12" db="EMBL/GenBank/DDBJ databases">
        <title>Novel species isolated from a subtropical stream in China.</title>
        <authorList>
            <person name="Lu H."/>
        </authorList>
    </citation>
    <scope>NUCLEOTIDE SEQUENCE [LARGE SCALE GENOMIC DNA]</scope>
    <source>
        <strain evidence="2 3">FT134W</strain>
    </source>
</reference>
<proteinExistence type="predicted"/>
<dbReference type="EMBL" id="WWCR01000010">
    <property type="protein sequence ID" value="MYM72861.1"/>
    <property type="molecule type" value="Genomic_DNA"/>
</dbReference>
<evidence type="ECO:0000313" key="3">
    <source>
        <dbReference type="Proteomes" id="UP000469734"/>
    </source>
</evidence>
<dbReference type="SUPFAM" id="SSF52540">
    <property type="entry name" value="P-loop containing nucleoside triphosphate hydrolases"/>
    <property type="match status" value="1"/>
</dbReference>
<dbReference type="InterPro" id="IPR027417">
    <property type="entry name" value="P-loop_NTPase"/>
</dbReference>
<dbReference type="Gene3D" id="3.40.50.300">
    <property type="entry name" value="P-loop containing nucleotide triphosphate hydrolases"/>
    <property type="match status" value="1"/>
</dbReference>
<evidence type="ECO:0000313" key="2">
    <source>
        <dbReference type="EMBL" id="MYM72861.1"/>
    </source>
</evidence>
<dbReference type="InterPro" id="IPR052735">
    <property type="entry name" value="NAD_biosynth-regulator"/>
</dbReference>
<protein>
    <submittedName>
        <fullName evidence="2">AAA family ATPase</fullName>
    </submittedName>
</protein>
<organism evidence="2 3">
    <name type="scientific">Duganella margarita</name>
    <dbReference type="NCBI Taxonomy" id="2692170"/>
    <lineage>
        <taxon>Bacteria</taxon>
        <taxon>Pseudomonadati</taxon>
        <taxon>Pseudomonadota</taxon>
        <taxon>Betaproteobacteria</taxon>
        <taxon>Burkholderiales</taxon>
        <taxon>Oxalobacteraceae</taxon>
        <taxon>Telluria group</taxon>
        <taxon>Duganella</taxon>
    </lineage>
</organism>